<evidence type="ECO:0000256" key="4">
    <source>
        <dbReference type="RuleBase" id="RU000383"/>
    </source>
</evidence>
<feature type="domain" description="Cyclin-like" evidence="5">
    <location>
        <begin position="53"/>
        <end position="142"/>
    </location>
</feature>
<dbReference type="SUPFAM" id="SSF47954">
    <property type="entry name" value="Cyclin-like"/>
    <property type="match status" value="2"/>
</dbReference>
<dbReference type="SMART" id="SM00385">
    <property type="entry name" value="CYCLIN"/>
    <property type="match status" value="1"/>
</dbReference>
<gene>
    <name evidence="6" type="primary">SSN8</name>
    <name evidence="6" type="ORF">H2200_011110</name>
</gene>
<name>A0AA38X000_9EURO</name>
<keyword evidence="7" id="KW-1185">Reference proteome</keyword>
<evidence type="ECO:0000256" key="1">
    <source>
        <dbReference type="ARBA" id="ARBA00008638"/>
    </source>
</evidence>
<keyword evidence="4" id="KW-0195">Cyclin</keyword>
<dbReference type="InterPro" id="IPR036915">
    <property type="entry name" value="Cyclin-like_sf"/>
</dbReference>
<dbReference type="GO" id="GO:0016538">
    <property type="term" value="F:cyclin-dependent protein serine/threonine kinase regulator activity"/>
    <property type="evidence" value="ECO:0007669"/>
    <property type="project" value="InterPro"/>
</dbReference>
<sequence>MAANYWVSSQRKNWTVTPERLLELRDDLEKQYAKVLEQWPYPDRRLMFIYLRDKLLQLGKRLQFRQQCVATAMVYLHRYFLSTPMQNVNLYLLVATAFYLASKTEESPHHIRLVAAEARQSWPEFVPGDVSRLGEMEFCLISEMRSQLIVWHPYRSLIGLKENQDLKLTNDELSLAWSIINDSYMTDLPLTCPPHIIAIIAMFLAVVFLPTAKSAGTLRPLSHDTLANPDSGHFSSLGAGGRQTLSGSFNHVLGNLQISNQMAAQSNASVNGKATTGPHGQTQNQTDALLQQPLDKEKAMVLIKENEKMGNTIKFLVESGVDIKQMIEGTQEMISLYDVWEQYNEKSIKDVVSRCLKTRALDG</sequence>
<evidence type="ECO:0000313" key="6">
    <source>
        <dbReference type="EMBL" id="KAJ9604276.1"/>
    </source>
</evidence>
<evidence type="ECO:0000256" key="2">
    <source>
        <dbReference type="ARBA" id="ARBA00014912"/>
    </source>
</evidence>
<evidence type="ECO:0000259" key="5">
    <source>
        <dbReference type="SMART" id="SM00385"/>
    </source>
</evidence>
<organism evidence="6 7">
    <name type="scientific">Cladophialophora chaetospira</name>
    <dbReference type="NCBI Taxonomy" id="386627"/>
    <lineage>
        <taxon>Eukaryota</taxon>
        <taxon>Fungi</taxon>
        <taxon>Dikarya</taxon>
        <taxon>Ascomycota</taxon>
        <taxon>Pezizomycotina</taxon>
        <taxon>Eurotiomycetes</taxon>
        <taxon>Chaetothyriomycetidae</taxon>
        <taxon>Chaetothyriales</taxon>
        <taxon>Herpotrichiellaceae</taxon>
        <taxon>Cladophialophora</taxon>
    </lineage>
</organism>
<dbReference type="EMBL" id="JAPDRK010000019">
    <property type="protein sequence ID" value="KAJ9604276.1"/>
    <property type="molecule type" value="Genomic_DNA"/>
</dbReference>
<dbReference type="Proteomes" id="UP001172673">
    <property type="component" value="Unassembled WGS sequence"/>
</dbReference>
<reference evidence="6" key="1">
    <citation type="submission" date="2022-10" db="EMBL/GenBank/DDBJ databases">
        <title>Culturing micro-colonial fungi from biological soil crusts in the Mojave desert and describing Neophaeococcomyces mojavensis, and introducing the new genera and species Taxawa tesnikishii.</title>
        <authorList>
            <person name="Kurbessoian T."/>
            <person name="Stajich J.E."/>
        </authorList>
    </citation>
    <scope>NUCLEOTIDE SEQUENCE</scope>
    <source>
        <strain evidence="6">TK_41</strain>
    </source>
</reference>
<comment type="caution">
    <text evidence="6">The sequence shown here is derived from an EMBL/GenBank/DDBJ whole genome shotgun (WGS) entry which is preliminary data.</text>
</comment>
<dbReference type="AlphaFoldDB" id="A0AA38X000"/>
<dbReference type="PANTHER" id="PTHR10026">
    <property type="entry name" value="CYCLIN"/>
    <property type="match status" value="1"/>
</dbReference>
<dbReference type="InterPro" id="IPR013763">
    <property type="entry name" value="Cyclin-like_dom"/>
</dbReference>
<dbReference type="PIRSF" id="PIRSF028758">
    <property type="entry name" value="Cyclin, C/H/G types"/>
    <property type="match status" value="1"/>
</dbReference>
<dbReference type="Gene3D" id="1.10.472.10">
    <property type="entry name" value="Cyclin-like"/>
    <property type="match status" value="2"/>
</dbReference>
<dbReference type="GO" id="GO:0006357">
    <property type="term" value="P:regulation of transcription by RNA polymerase II"/>
    <property type="evidence" value="ECO:0007669"/>
    <property type="project" value="InterPro"/>
</dbReference>
<dbReference type="CDD" id="cd20513">
    <property type="entry name" value="CYCLIN_CCNC_rpt1"/>
    <property type="match status" value="1"/>
</dbReference>
<dbReference type="InterPro" id="IPR006671">
    <property type="entry name" value="Cyclin_N"/>
</dbReference>
<evidence type="ECO:0000313" key="7">
    <source>
        <dbReference type="Proteomes" id="UP001172673"/>
    </source>
</evidence>
<protein>
    <recommendedName>
        <fullName evidence="2">RNA polymerase II holoenzyme cyclin-like subunit</fullName>
    </recommendedName>
</protein>
<dbReference type="Pfam" id="PF00134">
    <property type="entry name" value="Cyclin_N"/>
    <property type="match status" value="1"/>
</dbReference>
<dbReference type="InterPro" id="IPR043198">
    <property type="entry name" value="Cyclin/Ssn8"/>
</dbReference>
<accession>A0AA38X000</accession>
<comment type="function">
    <text evidence="3">Component of the SRB8-11 complex. The SRB8-11 complex is a regulatory module of the Mediator complex which is itself involved in regulation of basal and activated RNA polymerase II-dependent transcription. The SRB8-11 complex may be involved in the transcriptional repression of a subset of genes regulated by Mediator. It may inhibit the association of the Mediator complex with RNA polymerase II to form the holoenzyme complex. The SRB8-11 complex phosphorylates the C-terminal domain (CTD) of the largest subunit of RNA polymerase II.</text>
</comment>
<comment type="similarity">
    <text evidence="1">Belongs to the cyclin family. Cyclin C subfamily.</text>
</comment>
<proteinExistence type="inferred from homology"/>
<evidence type="ECO:0000256" key="3">
    <source>
        <dbReference type="ARBA" id="ARBA00025278"/>
    </source>
</evidence>